<dbReference type="EMBL" id="JAENHP010000008">
    <property type="protein sequence ID" value="MBM2618751.1"/>
    <property type="molecule type" value="Genomic_DNA"/>
</dbReference>
<organism evidence="3 4">
    <name type="scientific">Paractinoplanes ovalisporus</name>
    <dbReference type="NCBI Taxonomy" id="2810368"/>
    <lineage>
        <taxon>Bacteria</taxon>
        <taxon>Bacillati</taxon>
        <taxon>Actinomycetota</taxon>
        <taxon>Actinomycetes</taxon>
        <taxon>Micromonosporales</taxon>
        <taxon>Micromonosporaceae</taxon>
        <taxon>Paractinoplanes</taxon>
    </lineage>
</organism>
<dbReference type="RefSeq" id="WP_203378766.1">
    <property type="nucleotide sequence ID" value="NZ_JAENHP010000008.1"/>
</dbReference>
<keyword evidence="2" id="KW-1133">Transmembrane helix</keyword>
<gene>
    <name evidence="3" type="ORF">JIG36_24645</name>
</gene>
<evidence type="ECO:0008006" key="5">
    <source>
        <dbReference type="Google" id="ProtNLM"/>
    </source>
</evidence>
<keyword evidence="2" id="KW-0472">Membrane</keyword>
<feature type="region of interest" description="Disordered" evidence="1">
    <location>
        <begin position="173"/>
        <end position="192"/>
    </location>
</feature>
<reference evidence="3 4" key="1">
    <citation type="submission" date="2021-01" db="EMBL/GenBank/DDBJ databases">
        <title>Actinoplanes sp. nov. LDG1-06 isolated from lichen.</title>
        <authorList>
            <person name="Saeng-In P."/>
            <person name="Phongsopitanun W."/>
            <person name="Kanchanasin P."/>
            <person name="Yuki M."/>
            <person name="Kudo T."/>
            <person name="Ohkuma M."/>
            <person name="Tanasupawat S."/>
        </authorList>
    </citation>
    <scope>NUCLEOTIDE SEQUENCE [LARGE SCALE GENOMIC DNA]</scope>
    <source>
        <strain evidence="3 4">LDG1-06</strain>
    </source>
</reference>
<protein>
    <recommendedName>
        <fullName evidence="5">Secreted protein</fullName>
    </recommendedName>
</protein>
<name>A0ABS2AG07_9ACTN</name>
<evidence type="ECO:0000256" key="1">
    <source>
        <dbReference type="SAM" id="MobiDB-lite"/>
    </source>
</evidence>
<comment type="caution">
    <text evidence="3">The sequence shown here is derived from an EMBL/GenBank/DDBJ whole genome shotgun (WGS) entry which is preliminary data.</text>
</comment>
<feature type="transmembrane region" description="Helical" evidence="2">
    <location>
        <begin position="6"/>
        <end position="27"/>
    </location>
</feature>
<evidence type="ECO:0000313" key="4">
    <source>
        <dbReference type="Proteomes" id="UP000632138"/>
    </source>
</evidence>
<evidence type="ECO:0000313" key="3">
    <source>
        <dbReference type="EMBL" id="MBM2618751.1"/>
    </source>
</evidence>
<evidence type="ECO:0000256" key="2">
    <source>
        <dbReference type="SAM" id="Phobius"/>
    </source>
</evidence>
<accession>A0ABS2AG07</accession>
<proteinExistence type="predicted"/>
<keyword evidence="2" id="KW-0812">Transmembrane</keyword>
<sequence>MASDWVPIVSAACGAVIALTGSLLTGVRADRSQRSRDRESERLSTYAEFAVALDAAHAALREVARSDPADEDRYTRAVAAVHDSKTYSIRERLLMSGSPELVRSGEEAFLRLVAIRNAVRTGARLSTSEFHDVYHPFAEALWTFRIAVRRELGQESFAPDDLGRVSWSEQETCPRCGVPATAGNDEVRTKPD</sequence>
<dbReference type="Proteomes" id="UP000632138">
    <property type="component" value="Unassembled WGS sequence"/>
</dbReference>
<keyword evidence="4" id="KW-1185">Reference proteome</keyword>